<feature type="non-terminal residue" evidence="1">
    <location>
        <position position="47"/>
    </location>
</feature>
<gene>
    <name evidence="1" type="ORF">RPERSI_LOCUS26515</name>
</gene>
<reference evidence="1" key="1">
    <citation type="submission" date="2021-06" db="EMBL/GenBank/DDBJ databases">
        <authorList>
            <person name="Kallberg Y."/>
            <person name="Tangrot J."/>
            <person name="Rosling A."/>
        </authorList>
    </citation>
    <scope>NUCLEOTIDE SEQUENCE</scope>
    <source>
        <strain evidence="1">MA461A</strain>
    </source>
</reference>
<proteinExistence type="predicted"/>
<evidence type="ECO:0000313" key="2">
    <source>
        <dbReference type="Proteomes" id="UP000789920"/>
    </source>
</evidence>
<organism evidence="1 2">
    <name type="scientific">Racocetra persica</name>
    <dbReference type="NCBI Taxonomy" id="160502"/>
    <lineage>
        <taxon>Eukaryota</taxon>
        <taxon>Fungi</taxon>
        <taxon>Fungi incertae sedis</taxon>
        <taxon>Mucoromycota</taxon>
        <taxon>Glomeromycotina</taxon>
        <taxon>Glomeromycetes</taxon>
        <taxon>Diversisporales</taxon>
        <taxon>Gigasporaceae</taxon>
        <taxon>Racocetra</taxon>
    </lineage>
</organism>
<protein>
    <submittedName>
        <fullName evidence="1">9107_t:CDS:1</fullName>
    </submittedName>
</protein>
<feature type="non-terminal residue" evidence="1">
    <location>
        <position position="1"/>
    </location>
</feature>
<dbReference type="Proteomes" id="UP000789920">
    <property type="component" value="Unassembled WGS sequence"/>
</dbReference>
<dbReference type="EMBL" id="CAJVQC010090729">
    <property type="protein sequence ID" value="CAG8825570.1"/>
    <property type="molecule type" value="Genomic_DNA"/>
</dbReference>
<comment type="caution">
    <text evidence="1">The sequence shown here is derived from an EMBL/GenBank/DDBJ whole genome shotgun (WGS) entry which is preliminary data.</text>
</comment>
<evidence type="ECO:0000313" key="1">
    <source>
        <dbReference type="EMBL" id="CAG8825570.1"/>
    </source>
</evidence>
<name>A0ACA9S3I7_9GLOM</name>
<sequence>LQQYQQIKTYLKTAEVLTNLDQKQQKKFKKQAAHYFIAEALLYRKSK</sequence>
<keyword evidence="2" id="KW-1185">Reference proteome</keyword>
<accession>A0ACA9S3I7</accession>